<keyword evidence="6 12" id="KW-1003">Cell membrane</keyword>
<keyword evidence="7 12" id="KW-0997">Cell inner membrane</keyword>
<dbReference type="InterPro" id="IPR007078">
    <property type="entry name" value="Haem_export_protD_CcmD"/>
</dbReference>
<evidence type="ECO:0000256" key="5">
    <source>
        <dbReference type="ARBA" id="ARBA00022448"/>
    </source>
</evidence>
<keyword evidence="8 12" id="KW-0812">Transmembrane</keyword>
<proteinExistence type="inferred from homology"/>
<dbReference type="GO" id="GO:0017004">
    <property type="term" value="P:cytochrome complex assembly"/>
    <property type="evidence" value="ECO:0007669"/>
    <property type="project" value="UniProtKB-KW"/>
</dbReference>
<evidence type="ECO:0000256" key="1">
    <source>
        <dbReference type="ARBA" id="ARBA00002442"/>
    </source>
</evidence>
<dbReference type="GO" id="GO:0005886">
    <property type="term" value="C:plasma membrane"/>
    <property type="evidence" value="ECO:0007669"/>
    <property type="project" value="UniProtKB-SubCell"/>
</dbReference>
<feature type="transmembrane region" description="Helical" evidence="12">
    <location>
        <begin position="20"/>
        <end position="41"/>
    </location>
</feature>
<evidence type="ECO:0000256" key="7">
    <source>
        <dbReference type="ARBA" id="ARBA00022519"/>
    </source>
</evidence>
<organism evidence="13 14">
    <name type="scientific">Marinomonas piezotolerans</name>
    <dbReference type="NCBI Taxonomy" id="2213058"/>
    <lineage>
        <taxon>Bacteria</taxon>
        <taxon>Pseudomonadati</taxon>
        <taxon>Pseudomonadota</taxon>
        <taxon>Gammaproteobacteria</taxon>
        <taxon>Oceanospirillales</taxon>
        <taxon>Oceanospirillaceae</taxon>
        <taxon>Marinomonas</taxon>
    </lineage>
</organism>
<dbReference type="InterPro" id="IPR052075">
    <property type="entry name" value="Heme_exporter_D"/>
</dbReference>
<comment type="caution">
    <text evidence="13">The sequence shown here is derived from an EMBL/GenBank/DDBJ whole genome shotgun (WGS) entry which is preliminary data.</text>
</comment>
<dbReference type="EMBL" id="QKRA01000006">
    <property type="protein sequence ID" value="RDL43626.1"/>
    <property type="molecule type" value="Genomic_DNA"/>
</dbReference>
<keyword evidence="11 12" id="KW-0472">Membrane</keyword>
<evidence type="ECO:0000256" key="4">
    <source>
        <dbReference type="ARBA" id="ARBA00016461"/>
    </source>
</evidence>
<evidence type="ECO:0000256" key="12">
    <source>
        <dbReference type="RuleBase" id="RU363101"/>
    </source>
</evidence>
<dbReference type="RefSeq" id="WP_115468544.1">
    <property type="nucleotide sequence ID" value="NZ_QKRA01000006.1"/>
</dbReference>
<sequence>MAFENIAEFLAMGDHGVYVWSSYSIGVAVFSALIISSFLSHKRLMQQLKKRYQRELSR</sequence>
<evidence type="ECO:0000256" key="6">
    <source>
        <dbReference type="ARBA" id="ARBA00022475"/>
    </source>
</evidence>
<dbReference type="PANTHER" id="PTHR37531">
    <property type="entry name" value="HEME EXPORTER PROTEIN D"/>
    <property type="match status" value="1"/>
</dbReference>
<evidence type="ECO:0000256" key="3">
    <source>
        <dbReference type="ARBA" id="ARBA00008741"/>
    </source>
</evidence>
<dbReference type="GO" id="GO:0015886">
    <property type="term" value="P:heme transport"/>
    <property type="evidence" value="ECO:0007669"/>
    <property type="project" value="InterPro"/>
</dbReference>
<name>A0A370U766_9GAMM</name>
<accession>A0A370U766</accession>
<evidence type="ECO:0000313" key="13">
    <source>
        <dbReference type="EMBL" id="RDL43626.1"/>
    </source>
</evidence>
<keyword evidence="5 12" id="KW-0813">Transport</keyword>
<dbReference type="NCBIfam" id="TIGR03141">
    <property type="entry name" value="cytochro_ccmD"/>
    <property type="match status" value="1"/>
</dbReference>
<comment type="similarity">
    <text evidence="3 12">Belongs to the CcmD/CycX/HelD family.</text>
</comment>
<keyword evidence="9 12" id="KW-0201">Cytochrome c-type biogenesis</keyword>
<evidence type="ECO:0000256" key="2">
    <source>
        <dbReference type="ARBA" id="ARBA00004377"/>
    </source>
</evidence>
<evidence type="ECO:0000256" key="10">
    <source>
        <dbReference type="ARBA" id="ARBA00022989"/>
    </source>
</evidence>
<protein>
    <recommendedName>
        <fullName evidence="4 12">Heme exporter protein D</fullName>
    </recommendedName>
</protein>
<evidence type="ECO:0000256" key="8">
    <source>
        <dbReference type="ARBA" id="ARBA00022692"/>
    </source>
</evidence>
<gene>
    <name evidence="13" type="primary">ccmD</name>
    <name evidence="13" type="ORF">DN730_12830</name>
</gene>
<keyword evidence="10 12" id="KW-1133">Transmembrane helix</keyword>
<evidence type="ECO:0000313" key="14">
    <source>
        <dbReference type="Proteomes" id="UP000254326"/>
    </source>
</evidence>
<dbReference type="Proteomes" id="UP000254326">
    <property type="component" value="Unassembled WGS sequence"/>
</dbReference>
<dbReference type="Pfam" id="PF04995">
    <property type="entry name" value="CcmD"/>
    <property type="match status" value="1"/>
</dbReference>
<evidence type="ECO:0000256" key="11">
    <source>
        <dbReference type="ARBA" id="ARBA00023136"/>
    </source>
</evidence>
<comment type="function">
    <text evidence="1 12">Required for the export of heme to the periplasm for the biogenesis of c-type cytochromes.</text>
</comment>
<keyword evidence="14" id="KW-1185">Reference proteome</keyword>
<dbReference type="AlphaFoldDB" id="A0A370U766"/>
<comment type="subcellular location">
    <subcellularLocation>
        <location evidence="2 12">Cell inner membrane</location>
        <topology evidence="2 12">Single-pass membrane protein</topology>
    </subcellularLocation>
</comment>
<dbReference type="OrthoDB" id="9815607at2"/>
<evidence type="ECO:0000256" key="9">
    <source>
        <dbReference type="ARBA" id="ARBA00022748"/>
    </source>
</evidence>
<reference evidence="13 14" key="1">
    <citation type="submission" date="2018-06" db="EMBL/GenBank/DDBJ databases">
        <title>Marinomonas sp. YLB-05 draft genome sequence.</title>
        <authorList>
            <person name="Yu L."/>
            <person name="Tang X."/>
        </authorList>
    </citation>
    <scope>NUCLEOTIDE SEQUENCE [LARGE SCALE GENOMIC DNA]</scope>
    <source>
        <strain evidence="13 14">YLB-05</strain>
    </source>
</reference>
<dbReference type="PANTHER" id="PTHR37531:SF1">
    <property type="entry name" value="HEME EXPORTER PROTEIN D"/>
    <property type="match status" value="1"/>
</dbReference>
<dbReference type="GO" id="GO:1903607">
    <property type="term" value="P:cytochrome c biosynthetic process"/>
    <property type="evidence" value="ECO:0007669"/>
    <property type="project" value="TreeGrafter"/>
</dbReference>